<sequence length="124" mass="14280">MSILGDRLRLARKRKGWTQAQLASALGVKESTVNRYENGGRQPDFEQLTNIANLLEVSLEYLAGRSENPKIPERENDKDHVFDEIDTLCLHQLGDYTKKLPPQAQEQLREIIIAYLKTYPRKVD</sequence>
<dbReference type="AlphaFoldDB" id="A0A7W1XC69"/>
<dbReference type="Proteomes" id="UP000530514">
    <property type="component" value="Unassembled WGS sequence"/>
</dbReference>
<evidence type="ECO:0000313" key="3">
    <source>
        <dbReference type="EMBL" id="MBA4543963.1"/>
    </source>
</evidence>
<name>A0A7W1XC69_9BACL</name>
<organism evidence="3 4">
    <name type="scientific">Thermoactinomyces daqus</name>
    <dbReference type="NCBI Taxonomy" id="1329516"/>
    <lineage>
        <taxon>Bacteria</taxon>
        <taxon>Bacillati</taxon>
        <taxon>Bacillota</taxon>
        <taxon>Bacilli</taxon>
        <taxon>Bacillales</taxon>
        <taxon>Thermoactinomycetaceae</taxon>
        <taxon>Thermoactinomyces</taxon>
    </lineage>
</organism>
<dbReference type="EMBL" id="JACEIP010000025">
    <property type="protein sequence ID" value="MBA4543963.1"/>
    <property type="molecule type" value="Genomic_DNA"/>
</dbReference>
<dbReference type="GO" id="GO:0003677">
    <property type="term" value="F:DNA binding"/>
    <property type="evidence" value="ECO:0007669"/>
    <property type="project" value="UniProtKB-KW"/>
</dbReference>
<dbReference type="Pfam" id="PF01381">
    <property type="entry name" value="HTH_3"/>
    <property type="match status" value="1"/>
</dbReference>
<dbReference type="OrthoDB" id="5190137at2"/>
<evidence type="ECO:0000259" key="2">
    <source>
        <dbReference type="PROSITE" id="PS50943"/>
    </source>
</evidence>
<dbReference type="RefSeq" id="WP_052154141.1">
    <property type="nucleotide sequence ID" value="NZ_JACEIP010000025.1"/>
</dbReference>
<keyword evidence="1" id="KW-0238">DNA-binding</keyword>
<gene>
    <name evidence="3" type="ORF">H1164_13825</name>
</gene>
<feature type="domain" description="HTH cro/C1-type" evidence="2">
    <location>
        <begin position="8"/>
        <end position="62"/>
    </location>
</feature>
<comment type="caution">
    <text evidence="3">The sequence shown here is derived from an EMBL/GenBank/DDBJ whole genome shotgun (WGS) entry which is preliminary data.</text>
</comment>
<proteinExistence type="predicted"/>
<dbReference type="CDD" id="cd00093">
    <property type="entry name" value="HTH_XRE"/>
    <property type="match status" value="1"/>
</dbReference>
<dbReference type="PROSITE" id="PS50943">
    <property type="entry name" value="HTH_CROC1"/>
    <property type="match status" value="1"/>
</dbReference>
<dbReference type="PANTHER" id="PTHR46558">
    <property type="entry name" value="TRACRIPTIONAL REGULATORY PROTEIN-RELATED-RELATED"/>
    <property type="match status" value="1"/>
</dbReference>
<dbReference type="SMART" id="SM00530">
    <property type="entry name" value="HTH_XRE"/>
    <property type="match status" value="1"/>
</dbReference>
<protein>
    <submittedName>
        <fullName evidence="3">Helix-turn-helix transcriptional regulator</fullName>
    </submittedName>
</protein>
<dbReference type="PANTHER" id="PTHR46558:SF14">
    <property type="entry name" value="HTH-TYPE TRANSCRIPTIONAL REGULATOR ANSR"/>
    <property type="match status" value="1"/>
</dbReference>
<dbReference type="InterPro" id="IPR001387">
    <property type="entry name" value="Cro/C1-type_HTH"/>
</dbReference>
<dbReference type="SUPFAM" id="SSF47413">
    <property type="entry name" value="lambda repressor-like DNA-binding domains"/>
    <property type="match status" value="1"/>
</dbReference>
<reference evidence="3 4" key="1">
    <citation type="submission" date="2020-07" db="EMBL/GenBank/DDBJ databases">
        <authorList>
            <person name="Feng H."/>
        </authorList>
    </citation>
    <scope>NUCLEOTIDE SEQUENCE [LARGE SCALE GENOMIC DNA]</scope>
    <source>
        <strain evidence="4">s-11</strain>
    </source>
</reference>
<dbReference type="Gene3D" id="1.10.260.40">
    <property type="entry name" value="lambda repressor-like DNA-binding domains"/>
    <property type="match status" value="1"/>
</dbReference>
<evidence type="ECO:0000313" key="4">
    <source>
        <dbReference type="Proteomes" id="UP000530514"/>
    </source>
</evidence>
<dbReference type="InterPro" id="IPR010982">
    <property type="entry name" value="Lambda_DNA-bd_dom_sf"/>
</dbReference>
<evidence type="ECO:0000256" key="1">
    <source>
        <dbReference type="ARBA" id="ARBA00023125"/>
    </source>
</evidence>
<keyword evidence="4" id="KW-1185">Reference proteome</keyword>
<accession>A0A7W1XC69</accession>